<comment type="caution">
    <text evidence="1">The sequence shown here is derived from an EMBL/GenBank/DDBJ whole genome shotgun (WGS) entry which is preliminary data.</text>
</comment>
<sequence>MAHRGHHENTVGPLAGHYTRILGPLTGHYTRIQWVLSQGTT</sequence>
<dbReference type="EMBL" id="LXQA011079012">
    <property type="protein sequence ID" value="MCI83941.1"/>
    <property type="molecule type" value="Genomic_DNA"/>
</dbReference>
<name>A0A392VAI8_9FABA</name>
<reference evidence="1 2" key="1">
    <citation type="journal article" date="2018" name="Front. Plant Sci.">
        <title>Red Clover (Trifolium pratense) and Zigzag Clover (T. medium) - A Picture of Genomic Similarities and Differences.</title>
        <authorList>
            <person name="Dluhosova J."/>
            <person name="Istvanek J."/>
            <person name="Nedelnik J."/>
            <person name="Repkova J."/>
        </authorList>
    </citation>
    <scope>NUCLEOTIDE SEQUENCE [LARGE SCALE GENOMIC DNA]</scope>
    <source>
        <strain evidence="2">cv. 10/8</strain>
        <tissue evidence="1">Leaf</tissue>
    </source>
</reference>
<evidence type="ECO:0000313" key="1">
    <source>
        <dbReference type="EMBL" id="MCI83941.1"/>
    </source>
</evidence>
<feature type="non-terminal residue" evidence="1">
    <location>
        <position position="41"/>
    </location>
</feature>
<keyword evidence="2" id="KW-1185">Reference proteome</keyword>
<dbReference type="AlphaFoldDB" id="A0A392VAI8"/>
<organism evidence="1 2">
    <name type="scientific">Trifolium medium</name>
    <dbReference type="NCBI Taxonomy" id="97028"/>
    <lineage>
        <taxon>Eukaryota</taxon>
        <taxon>Viridiplantae</taxon>
        <taxon>Streptophyta</taxon>
        <taxon>Embryophyta</taxon>
        <taxon>Tracheophyta</taxon>
        <taxon>Spermatophyta</taxon>
        <taxon>Magnoliopsida</taxon>
        <taxon>eudicotyledons</taxon>
        <taxon>Gunneridae</taxon>
        <taxon>Pentapetalae</taxon>
        <taxon>rosids</taxon>
        <taxon>fabids</taxon>
        <taxon>Fabales</taxon>
        <taxon>Fabaceae</taxon>
        <taxon>Papilionoideae</taxon>
        <taxon>50 kb inversion clade</taxon>
        <taxon>NPAAA clade</taxon>
        <taxon>Hologalegina</taxon>
        <taxon>IRL clade</taxon>
        <taxon>Trifolieae</taxon>
        <taxon>Trifolium</taxon>
    </lineage>
</organism>
<evidence type="ECO:0000313" key="2">
    <source>
        <dbReference type="Proteomes" id="UP000265520"/>
    </source>
</evidence>
<dbReference type="Proteomes" id="UP000265520">
    <property type="component" value="Unassembled WGS sequence"/>
</dbReference>
<proteinExistence type="predicted"/>
<accession>A0A392VAI8</accession>
<protein>
    <submittedName>
        <fullName evidence="1">Uncharacterized protein</fullName>
    </submittedName>
</protein>